<dbReference type="AlphaFoldDB" id="A0A8J3DWL9"/>
<evidence type="ECO:0000256" key="2">
    <source>
        <dbReference type="ARBA" id="ARBA00022692"/>
    </source>
</evidence>
<feature type="transmembrane region" description="Helical" evidence="5">
    <location>
        <begin position="110"/>
        <end position="136"/>
    </location>
</feature>
<keyword evidence="8" id="KW-1185">Reference proteome</keyword>
<dbReference type="Proteomes" id="UP000602745">
    <property type="component" value="Unassembled WGS sequence"/>
</dbReference>
<accession>A0A8J3DWL9</accession>
<keyword evidence="3 5" id="KW-1133">Transmembrane helix</keyword>
<feature type="transmembrane region" description="Helical" evidence="5">
    <location>
        <begin position="157"/>
        <end position="176"/>
    </location>
</feature>
<evidence type="ECO:0000256" key="3">
    <source>
        <dbReference type="ARBA" id="ARBA00022989"/>
    </source>
</evidence>
<reference evidence="7" key="2">
    <citation type="submission" date="2020-09" db="EMBL/GenBank/DDBJ databases">
        <authorList>
            <person name="Sun Q."/>
            <person name="Sedlacek I."/>
        </authorList>
    </citation>
    <scope>NUCLEOTIDE SEQUENCE</scope>
    <source>
        <strain evidence="7">CCM 7684</strain>
    </source>
</reference>
<dbReference type="RefSeq" id="WP_188410069.1">
    <property type="nucleotide sequence ID" value="NZ_BMCP01000002.1"/>
</dbReference>
<dbReference type="GO" id="GO:0016020">
    <property type="term" value="C:membrane"/>
    <property type="evidence" value="ECO:0007669"/>
    <property type="project" value="UniProtKB-SubCell"/>
</dbReference>
<gene>
    <name evidence="7" type="ORF">GCM10007276_25290</name>
</gene>
<keyword evidence="2 5" id="KW-0812">Transmembrane</keyword>
<evidence type="ECO:0000256" key="1">
    <source>
        <dbReference type="ARBA" id="ARBA00004141"/>
    </source>
</evidence>
<evidence type="ECO:0000259" key="6">
    <source>
        <dbReference type="Pfam" id="PF07298"/>
    </source>
</evidence>
<feature type="transmembrane region" description="Helical" evidence="5">
    <location>
        <begin position="42"/>
        <end position="61"/>
    </location>
</feature>
<comment type="caution">
    <text evidence="7">The sequence shown here is derived from an EMBL/GenBank/DDBJ whole genome shotgun (WGS) entry which is preliminary data.</text>
</comment>
<name>A0A8J3DWL9_9RHOB</name>
<reference evidence="7" key="1">
    <citation type="journal article" date="2014" name="Int. J. Syst. Evol. Microbiol.">
        <title>Complete genome sequence of Corynebacterium casei LMG S-19264T (=DSM 44701T), isolated from a smear-ripened cheese.</title>
        <authorList>
            <consortium name="US DOE Joint Genome Institute (JGI-PGF)"/>
            <person name="Walter F."/>
            <person name="Albersmeier A."/>
            <person name="Kalinowski J."/>
            <person name="Ruckert C."/>
        </authorList>
    </citation>
    <scope>NUCLEOTIDE SEQUENCE</scope>
    <source>
        <strain evidence="7">CCM 7684</strain>
    </source>
</reference>
<feature type="transmembrane region" description="Helical" evidence="5">
    <location>
        <begin position="73"/>
        <end position="90"/>
    </location>
</feature>
<evidence type="ECO:0000313" key="8">
    <source>
        <dbReference type="Proteomes" id="UP000602745"/>
    </source>
</evidence>
<keyword evidence="4 5" id="KW-0472">Membrane</keyword>
<evidence type="ECO:0000313" key="7">
    <source>
        <dbReference type="EMBL" id="GGE47037.1"/>
    </source>
</evidence>
<evidence type="ECO:0000256" key="4">
    <source>
        <dbReference type="ARBA" id="ARBA00023136"/>
    </source>
</evidence>
<dbReference type="Pfam" id="PF07298">
    <property type="entry name" value="NnrU"/>
    <property type="match status" value="1"/>
</dbReference>
<comment type="subcellular location">
    <subcellularLocation>
        <location evidence="1">Membrane</location>
        <topology evidence="1">Multi-pass membrane protein</topology>
    </subcellularLocation>
</comment>
<proteinExistence type="predicted"/>
<organism evidence="7 8">
    <name type="scientific">Agaricicola taiwanensis</name>
    <dbReference type="NCBI Taxonomy" id="591372"/>
    <lineage>
        <taxon>Bacteria</taxon>
        <taxon>Pseudomonadati</taxon>
        <taxon>Pseudomonadota</taxon>
        <taxon>Alphaproteobacteria</taxon>
        <taxon>Rhodobacterales</taxon>
        <taxon>Paracoccaceae</taxon>
        <taxon>Agaricicola</taxon>
    </lineage>
</organism>
<dbReference type="InterPro" id="IPR009915">
    <property type="entry name" value="NnrU_dom"/>
</dbReference>
<evidence type="ECO:0000256" key="5">
    <source>
        <dbReference type="SAM" id="Phobius"/>
    </source>
</evidence>
<dbReference type="EMBL" id="BMCP01000002">
    <property type="protein sequence ID" value="GGE47037.1"/>
    <property type="molecule type" value="Genomic_DNA"/>
</dbReference>
<sequence length="187" mass="20046">MLLLVAGLALFFTPHVLTILRRPRAEAIGALGEGAYKGVYSLVTLAGLVLIIIGFGQAPYIELWPSPVWARHLALPLVWIAFVLVAAAYVPTGKIKEKAKHPMLAGVKLWALTHLIVNGDLASLLLFGSFLVYGVIDRIAVKRRGAPLPGPGRPANDVLAIVIGTIAFLLFGLYIHPNYIGVPVFPG</sequence>
<protein>
    <recommendedName>
        <fullName evidence="6">NnrU domain-containing protein</fullName>
    </recommendedName>
</protein>
<feature type="domain" description="NnrU" evidence="6">
    <location>
        <begin position="3"/>
        <end position="183"/>
    </location>
</feature>